<proteinExistence type="inferred from homology"/>
<evidence type="ECO:0000256" key="1">
    <source>
        <dbReference type="ARBA" id="ARBA00007274"/>
    </source>
</evidence>
<organism evidence="2 3">
    <name type="scientific">Hymenobacter koreensis</name>
    <dbReference type="NCBI Taxonomy" id="1084523"/>
    <lineage>
        <taxon>Bacteria</taxon>
        <taxon>Pseudomonadati</taxon>
        <taxon>Bacteroidota</taxon>
        <taxon>Cytophagia</taxon>
        <taxon>Cytophagales</taxon>
        <taxon>Hymenobacteraceae</taxon>
        <taxon>Hymenobacter</taxon>
    </lineage>
</organism>
<evidence type="ECO:0000313" key="2">
    <source>
        <dbReference type="EMBL" id="GAA4373534.1"/>
    </source>
</evidence>
<dbReference type="InterPro" id="IPR001451">
    <property type="entry name" value="Hexapep"/>
</dbReference>
<dbReference type="InterPro" id="IPR050179">
    <property type="entry name" value="Trans_hexapeptide_repeat"/>
</dbReference>
<dbReference type="InterPro" id="IPR011004">
    <property type="entry name" value="Trimer_LpxA-like_sf"/>
</dbReference>
<dbReference type="RefSeq" id="WP_345220931.1">
    <property type="nucleotide sequence ID" value="NZ_BAABHA010000001.1"/>
</dbReference>
<name>A0ABP8IVC7_9BACT</name>
<reference evidence="3" key="1">
    <citation type="journal article" date="2019" name="Int. J. Syst. Evol. Microbiol.">
        <title>The Global Catalogue of Microorganisms (GCM) 10K type strain sequencing project: providing services to taxonomists for standard genome sequencing and annotation.</title>
        <authorList>
            <consortium name="The Broad Institute Genomics Platform"/>
            <consortium name="The Broad Institute Genome Sequencing Center for Infectious Disease"/>
            <person name="Wu L."/>
            <person name="Ma J."/>
        </authorList>
    </citation>
    <scope>NUCLEOTIDE SEQUENCE [LARGE SCALE GENOMIC DNA]</scope>
    <source>
        <strain evidence="3">JCM 17924</strain>
    </source>
</reference>
<comment type="caution">
    <text evidence="2">The sequence shown here is derived from an EMBL/GenBank/DDBJ whole genome shotgun (WGS) entry which is preliminary data.</text>
</comment>
<dbReference type="InterPro" id="IPR020019">
    <property type="entry name" value="AcTrfase_PglD-like"/>
</dbReference>
<comment type="similarity">
    <text evidence="1">Belongs to the transferase hexapeptide repeat family.</text>
</comment>
<protein>
    <recommendedName>
        <fullName evidence="4">Acetyltransferase</fullName>
    </recommendedName>
</protein>
<dbReference type="Proteomes" id="UP001500454">
    <property type="component" value="Unassembled WGS sequence"/>
</dbReference>
<dbReference type="PANTHER" id="PTHR43300:SF4">
    <property type="entry name" value="ACYL-[ACYL-CARRIER-PROTEIN]--UDP-N-ACETYLGLUCOSAMINE O-ACYLTRANSFERASE"/>
    <property type="match status" value="1"/>
</dbReference>
<dbReference type="CDD" id="cd03360">
    <property type="entry name" value="LbH_AT_putative"/>
    <property type="match status" value="1"/>
</dbReference>
<dbReference type="Pfam" id="PF00132">
    <property type="entry name" value="Hexapep"/>
    <property type="match status" value="1"/>
</dbReference>
<evidence type="ECO:0000313" key="3">
    <source>
        <dbReference type="Proteomes" id="UP001500454"/>
    </source>
</evidence>
<accession>A0ABP8IVC7</accession>
<keyword evidence="3" id="KW-1185">Reference proteome</keyword>
<dbReference type="PANTHER" id="PTHR43300">
    <property type="entry name" value="ACETYLTRANSFERASE"/>
    <property type="match status" value="1"/>
</dbReference>
<dbReference type="SUPFAM" id="SSF51161">
    <property type="entry name" value="Trimeric LpxA-like enzymes"/>
    <property type="match status" value="1"/>
</dbReference>
<sequence>MRIIIFGIGSQAELAYYLFTHDSPHEVVGFCLDRAFLPADMTTFCHLPVVAAEDLSELFPASTHQLHIALGRNNARAAASARMQDQGYQCASYVCSKAQVWKDLVLGKNAFVDQGTRIHPFVTIGDNAVLVGASIGHHATVGHNVLASLAYIGAKSTIGDGCYLGMNCVIREGIRLGKNNIIGAGACITEDTEDNAVFSAPRSRKRTVDPARVAFFRK</sequence>
<dbReference type="EMBL" id="BAABHA010000001">
    <property type="protein sequence ID" value="GAA4373534.1"/>
    <property type="molecule type" value="Genomic_DNA"/>
</dbReference>
<gene>
    <name evidence="2" type="ORF">GCM10023186_04250</name>
</gene>
<evidence type="ECO:0008006" key="4">
    <source>
        <dbReference type="Google" id="ProtNLM"/>
    </source>
</evidence>
<dbReference type="Gene3D" id="2.160.10.10">
    <property type="entry name" value="Hexapeptide repeat proteins"/>
    <property type="match status" value="1"/>
</dbReference>